<accession>A0ABU1PQN8</accession>
<name>A0ABU1PQN8_9PSEU</name>
<dbReference type="PANTHER" id="PTHR43289">
    <property type="entry name" value="MITOGEN-ACTIVATED PROTEIN KINASE KINASE KINASE 20-RELATED"/>
    <property type="match status" value="1"/>
</dbReference>
<dbReference type="InterPro" id="IPR011009">
    <property type="entry name" value="Kinase-like_dom_sf"/>
</dbReference>
<keyword evidence="5 9" id="KW-0418">Kinase</keyword>
<sequence>MPVVDLLAGRYRLDGLLGTGGVADVHRAWDARLARHVAVKVFRPGEDLAAGRRFDVEVTTLAGLSHPALVAVHDAGHDAGQAFVVLGLVEGGTLRDRLGDGPLGTGEVRVLGARLADALDHVHAHGVVHRDVKPSNVLVDRDGTAFLADFGLARLVDSTRLTRADQVVGTAAYLAPEQVRGEQVGPAADVYALGLVLLECLTGRREYEGGDVEAAVARLHRPPRVPDHLPDDLAGLLRRMTATDPAARPAAAWCARVLADGASEEDDPAEDGEPVPSSSRAHGALLVAAGLLAVVGTVGFAWSSTGTAGPGAESPPRTSTQRPVEQAEPAEQAEQAVDTVTVTVPVPVDVQAPGEARAQAPVEAQAPVQGQAPAVVRAPAAPHADGQNPGKGPKHGKKDKP</sequence>
<dbReference type="InterPro" id="IPR000719">
    <property type="entry name" value="Prot_kinase_dom"/>
</dbReference>
<dbReference type="PROSITE" id="PS50011">
    <property type="entry name" value="PROTEIN_KINASE_DOM"/>
    <property type="match status" value="1"/>
</dbReference>
<evidence type="ECO:0000256" key="3">
    <source>
        <dbReference type="ARBA" id="ARBA00022679"/>
    </source>
</evidence>
<evidence type="ECO:0000256" key="2">
    <source>
        <dbReference type="ARBA" id="ARBA00022527"/>
    </source>
</evidence>
<comment type="caution">
    <text evidence="9">The sequence shown here is derived from an EMBL/GenBank/DDBJ whole genome shotgun (WGS) entry which is preliminary data.</text>
</comment>
<keyword evidence="10" id="KW-1185">Reference proteome</keyword>
<dbReference type="Gene3D" id="1.10.510.10">
    <property type="entry name" value="Transferase(Phosphotransferase) domain 1"/>
    <property type="match status" value="1"/>
</dbReference>
<evidence type="ECO:0000256" key="7">
    <source>
        <dbReference type="SAM" id="MobiDB-lite"/>
    </source>
</evidence>
<evidence type="ECO:0000259" key="8">
    <source>
        <dbReference type="PROSITE" id="PS50011"/>
    </source>
</evidence>
<evidence type="ECO:0000256" key="4">
    <source>
        <dbReference type="ARBA" id="ARBA00022741"/>
    </source>
</evidence>
<dbReference type="EC" id="2.7.11.1" evidence="1"/>
<dbReference type="CDD" id="cd14014">
    <property type="entry name" value="STKc_PknB_like"/>
    <property type="match status" value="1"/>
</dbReference>
<feature type="compositionally biased region" description="Low complexity" evidence="7">
    <location>
        <begin position="352"/>
        <end position="382"/>
    </location>
</feature>
<dbReference type="RefSeq" id="WP_310305053.1">
    <property type="nucleotide sequence ID" value="NZ_BAAAXB010000001.1"/>
</dbReference>
<evidence type="ECO:0000313" key="10">
    <source>
        <dbReference type="Proteomes" id="UP001268819"/>
    </source>
</evidence>
<dbReference type="SUPFAM" id="SSF56112">
    <property type="entry name" value="Protein kinase-like (PK-like)"/>
    <property type="match status" value="1"/>
</dbReference>
<keyword evidence="3" id="KW-0808">Transferase</keyword>
<evidence type="ECO:0000256" key="5">
    <source>
        <dbReference type="ARBA" id="ARBA00022777"/>
    </source>
</evidence>
<dbReference type="PANTHER" id="PTHR43289:SF6">
    <property type="entry name" value="SERINE_THREONINE-PROTEIN KINASE NEKL-3"/>
    <property type="match status" value="1"/>
</dbReference>
<dbReference type="Pfam" id="PF00069">
    <property type="entry name" value="Pkinase"/>
    <property type="match status" value="1"/>
</dbReference>
<dbReference type="GO" id="GO:0004674">
    <property type="term" value="F:protein serine/threonine kinase activity"/>
    <property type="evidence" value="ECO:0007669"/>
    <property type="project" value="UniProtKB-KW"/>
</dbReference>
<dbReference type="EMBL" id="JAVDSG010000001">
    <property type="protein sequence ID" value="MDR6592960.1"/>
    <property type="molecule type" value="Genomic_DNA"/>
</dbReference>
<dbReference type="Gene3D" id="3.30.200.20">
    <property type="entry name" value="Phosphorylase Kinase, domain 1"/>
    <property type="match status" value="1"/>
</dbReference>
<keyword evidence="6" id="KW-0067">ATP-binding</keyword>
<organism evidence="9 10">
    <name type="scientific">Saccharothrix longispora</name>
    <dbReference type="NCBI Taxonomy" id="33920"/>
    <lineage>
        <taxon>Bacteria</taxon>
        <taxon>Bacillati</taxon>
        <taxon>Actinomycetota</taxon>
        <taxon>Actinomycetes</taxon>
        <taxon>Pseudonocardiales</taxon>
        <taxon>Pseudonocardiaceae</taxon>
        <taxon>Saccharothrix</taxon>
    </lineage>
</organism>
<protein>
    <recommendedName>
        <fullName evidence="1">non-specific serine/threonine protein kinase</fullName>
        <ecNumber evidence="1">2.7.11.1</ecNumber>
    </recommendedName>
</protein>
<gene>
    <name evidence="9" type="ORF">J2S66_001344</name>
</gene>
<evidence type="ECO:0000256" key="1">
    <source>
        <dbReference type="ARBA" id="ARBA00012513"/>
    </source>
</evidence>
<dbReference type="InterPro" id="IPR008271">
    <property type="entry name" value="Ser/Thr_kinase_AS"/>
</dbReference>
<proteinExistence type="predicted"/>
<dbReference type="PROSITE" id="PS00108">
    <property type="entry name" value="PROTEIN_KINASE_ST"/>
    <property type="match status" value="1"/>
</dbReference>
<feature type="domain" description="Protein kinase" evidence="8">
    <location>
        <begin position="11"/>
        <end position="270"/>
    </location>
</feature>
<feature type="compositionally biased region" description="Basic residues" evidence="7">
    <location>
        <begin position="392"/>
        <end position="401"/>
    </location>
</feature>
<keyword evidence="4" id="KW-0547">Nucleotide-binding</keyword>
<dbReference type="SMART" id="SM00220">
    <property type="entry name" value="S_TKc"/>
    <property type="match status" value="1"/>
</dbReference>
<feature type="region of interest" description="Disordered" evidence="7">
    <location>
        <begin position="306"/>
        <end position="339"/>
    </location>
</feature>
<dbReference type="Proteomes" id="UP001268819">
    <property type="component" value="Unassembled WGS sequence"/>
</dbReference>
<feature type="compositionally biased region" description="Low complexity" evidence="7">
    <location>
        <begin position="321"/>
        <end position="339"/>
    </location>
</feature>
<keyword evidence="2 9" id="KW-0723">Serine/threonine-protein kinase</keyword>
<feature type="region of interest" description="Disordered" evidence="7">
    <location>
        <begin position="352"/>
        <end position="401"/>
    </location>
</feature>
<evidence type="ECO:0000256" key="6">
    <source>
        <dbReference type="ARBA" id="ARBA00022840"/>
    </source>
</evidence>
<reference evidence="9 10" key="1">
    <citation type="submission" date="2023-07" db="EMBL/GenBank/DDBJ databases">
        <title>Sequencing the genomes of 1000 actinobacteria strains.</title>
        <authorList>
            <person name="Klenk H.-P."/>
        </authorList>
    </citation>
    <scope>NUCLEOTIDE SEQUENCE [LARGE SCALE GENOMIC DNA]</scope>
    <source>
        <strain evidence="9 10">DSM 43749</strain>
    </source>
</reference>
<evidence type="ECO:0000313" key="9">
    <source>
        <dbReference type="EMBL" id="MDR6592960.1"/>
    </source>
</evidence>